<accession>A0A6A6WWI2</accession>
<feature type="chain" id="PRO_5025369196" evidence="1">
    <location>
        <begin position="17"/>
        <end position="175"/>
    </location>
</feature>
<dbReference type="Proteomes" id="UP000799757">
    <property type="component" value="Unassembled WGS sequence"/>
</dbReference>
<gene>
    <name evidence="2" type="ORF">K505DRAFT_255545</name>
</gene>
<organism evidence="2 3">
    <name type="scientific">Melanomma pulvis-pyrius CBS 109.77</name>
    <dbReference type="NCBI Taxonomy" id="1314802"/>
    <lineage>
        <taxon>Eukaryota</taxon>
        <taxon>Fungi</taxon>
        <taxon>Dikarya</taxon>
        <taxon>Ascomycota</taxon>
        <taxon>Pezizomycotina</taxon>
        <taxon>Dothideomycetes</taxon>
        <taxon>Pleosporomycetidae</taxon>
        <taxon>Pleosporales</taxon>
        <taxon>Melanommataceae</taxon>
        <taxon>Melanomma</taxon>
    </lineage>
</organism>
<keyword evidence="1" id="KW-0732">Signal</keyword>
<name>A0A6A6WWI2_9PLEO</name>
<dbReference type="OrthoDB" id="5383526at2759"/>
<dbReference type="AlphaFoldDB" id="A0A6A6WWI2"/>
<dbReference type="EMBL" id="MU002216">
    <property type="protein sequence ID" value="KAF2788439.1"/>
    <property type="molecule type" value="Genomic_DNA"/>
</dbReference>
<protein>
    <submittedName>
        <fullName evidence="2">Uncharacterized protein</fullName>
    </submittedName>
</protein>
<evidence type="ECO:0000313" key="3">
    <source>
        <dbReference type="Proteomes" id="UP000799757"/>
    </source>
</evidence>
<reference evidence="2" key="1">
    <citation type="journal article" date="2020" name="Stud. Mycol.">
        <title>101 Dothideomycetes genomes: a test case for predicting lifestyles and emergence of pathogens.</title>
        <authorList>
            <person name="Haridas S."/>
            <person name="Albert R."/>
            <person name="Binder M."/>
            <person name="Bloem J."/>
            <person name="Labutti K."/>
            <person name="Salamov A."/>
            <person name="Andreopoulos B."/>
            <person name="Baker S."/>
            <person name="Barry K."/>
            <person name="Bills G."/>
            <person name="Bluhm B."/>
            <person name="Cannon C."/>
            <person name="Castanera R."/>
            <person name="Culley D."/>
            <person name="Daum C."/>
            <person name="Ezra D."/>
            <person name="Gonzalez J."/>
            <person name="Henrissat B."/>
            <person name="Kuo A."/>
            <person name="Liang C."/>
            <person name="Lipzen A."/>
            <person name="Lutzoni F."/>
            <person name="Magnuson J."/>
            <person name="Mondo S."/>
            <person name="Nolan M."/>
            <person name="Ohm R."/>
            <person name="Pangilinan J."/>
            <person name="Park H.-J."/>
            <person name="Ramirez L."/>
            <person name="Alfaro M."/>
            <person name="Sun H."/>
            <person name="Tritt A."/>
            <person name="Yoshinaga Y."/>
            <person name="Zwiers L.-H."/>
            <person name="Turgeon B."/>
            <person name="Goodwin S."/>
            <person name="Spatafora J."/>
            <person name="Crous P."/>
            <person name="Grigoriev I."/>
        </authorList>
    </citation>
    <scope>NUCLEOTIDE SEQUENCE</scope>
    <source>
        <strain evidence="2">CBS 109.77</strain>
    </source>
</reference>
<keyword evidence="3" id="KW-1185">Reference proteome</keyword>
<evidence type="ECO:0000313" key="2">
    <source>
        <dbReference type="EMBL" id="KAF2788439.1"/>
    </source>
</evidence>
<evidence type="ECO:0000256" key="1">
    <source>
        <dbReference type="SAM" id="SignalP"/>
    </source>
</evidence>
<proteinExistence type="predicted"/>
<feature type="signal peptide" evidence="1">
    <location>
        <begin position="1"/>
        <end position="16"/>
    </location>
</feature>
<sequence length="175" mass="18816">MQYFKIILALAAAASAIDIRFHNGGDCNGGWIGCASIGPDNCCTSEAVHHPSVGFYAIPKNWKIGTRGFTNGGCSTLRASGDVFGVDTSCLRAGGNIFTGATYYFRNRKVAEATCETGQTCKSPQKPDLLGLEDGQKYQIADMEDHLLDVLIDFAFNGTTAADIPAVYEKFEIKE</sequence>